<sequence>GRLHENIVRIYAKQIFEALTYLHDKNIVHGDISPYNIMLNQWGVIKMIDFGLSKKMNADAASDKQTKQINGTPMYIAPEVMESLNQGKPSDIFSAGCVILEALTGRCPY</sequence>
<evidence type="ECO:0000313" key="7">
    <source>
        <dbReference type="EMBL" id="EFC46811.1"/>
    </source>
</evidence>
<feature type="non-terminal residue" evidence="7">
    <location>
        <position position="109"/>
    </location>
</feature>
<evidence type="ECO:0000256" key="4">
    <source>
        <dbReference type="ARBA" id="ARBA00022777"/>
    </source>
</evidence>
<keyword evidence="5" id="KW-0067">ATP-binding</keyword>
<dbReference type="PANTHER" id="PTHR11584">
    <property type="entry name" value="SERINE/THREONINE PROTEIN KINASE"/>
    <property type="match status" value="1"/>
</dbReference>
<dbReference type="GeneID" id="8860014"/>
<dbReference type="Pfam" id="PF00069">
    <property type="entry name" value="Pkinase"/>
    <property type="match status" value="1"/>
</dbReference>
<evidence type="ECO:0000256" key="2">
    <source>
        <dbReference type="ARBA" id="ARBA00022679"/>
    </source>
</evidence>
<protein>
    <submittedName>
        <fullName evidence="7">Predicted protein</fullName>
    </submittedName>
</protein>
<evidence type="ECO:0000256" key="5">
    <source>
        <dbReference type="ARBA" id="ARBA00022840"/>
    </source>
</evidence>
<dbReference type="SUPFAM" id="SSF56112">
    <property type="entry name" value="Protein kinase-like (PK-like)"/>
    <property type="match status" value="1"/>
</dbReference>
<feature type="non-terminal residue" evidence="7">
    <location>
        <position position="1"/>
    </location>
</feature>
<dbReference type="InParanoid" id="D2V8I0"/>
<keyword evidence="4" id="KW-0418">Kinase</keyword>
<dbReference type="Proteomes" id="UP000006671">
    <property type="component" value="Unassembled WGS sequence"/>
</dbReference>
<dbReference type="InterPro" id="IPR000719">
    <property type="entry name" value="Prot_kinase_dom"/>
</dbReference>
<evidence type="ECO:0000259" key="6">
    <source>
        <dbReference type="PROSITE" id="PS50011"/>
    </source>
</evidence>
<evidence type="ECO:0000256" key="1">
    <source>
        <dbReference type="ARBA" id="ARBA00022527"/>
    </source>
</evidence>
<dbReference type="InterPro" id="IPR011009">
    <property type="entry name" value="Kinase-like_dom_sf"/>
</dbReference>
<keyword evidence="2" id="KW-0808">Transferase</keyword>
<dbReference type="VEuPathDB" id="AmoebaDB:NAEGRDRAFT_3246"/>
<accession>D2V8I0</accession>
<name>D2V8I0_NAEGR</name>
<dbReference type="GO" id="GO:0005524">
    <property type="term" value="F:ATP binding"/>
    <property type="evidence" value="ECO:0007669"/>
    <property type="project" value="UniProtKB-KW"/>
</dbReference>
<keyword evidence="1" id="KW-0723">Serine/threonine-protein kinase</keyword>
<dbReference type="RefSeq" id="XP_002679555.1">
    <property type="nucleotide sequence ID" value="XM_002679509.1"/>
</dbReference>
<dbReference type="eggNOG" id="KOG0198">
    <property type="taxonomic scope" value="Eukaryota"/>
</dbReference>
<dbReference type="SMART" id="SM00220">
    <property type="entry name" value="S_TKc"/>
    <property type="match status" value="1"/>
</dbReference>
<evidence type="ECO:0000313" key="8">
    <source>
        <dbReference type="Proteomes" id="UP000006671"/>
    </source>
</evidence>
<dbReference type="STRING" id="5762.D2V8I0"/>
<dbReference type="InterPro" id="IPR008266">
    <property type="entry name" value="Tyr_kinase_AS"/>
</dbReference>
<dbReference type="PANTHER" id="PTHR11584:SF369">
    <property type="entry name" value="MITOGEN-ACTIVATED PROTEIN KINASE KINASE KINASE 19-RELATED"/>
    <property type="match status" value="1"/>
</dbReference>
<organism evidence="8">
    <name type="scientific">Naegleria gruberi</name>
    <name type="common">Amoeba</name>
    <dbReference type="NCBI Taxonomy" id="5762"/>
    <lineage>
        <taxon>Eukaryota</taxon>
        <taxon>Discoba</taxon>
        <taxon>Heterolobosea</taxon>
        <taxon>Tetramitia</taxon>
        <taxon>Eutetramitia</taxon>
        <taxon>Vahlkampfiidae</taxon>
        <taxon>Naegleria</taxon>
    </lineage>
</organism>
<feature type="domain" description="Protein kinase" evidence="6">
    <location>
        <begin position="1"/>
        <end position="109"/>
    </location>
</feature>
<dbReference type="Gene3D" id="1.10.510.10">
    <property type="entry name" value="Transferase(Phosphotransferase) domain 1"/>
    <property type="match status" value="1"/>
</dbReference>
<dbReference type="PROSITE" id="PS50011">
    <property type="entry name" value="PROTEIN_KINASE_DOM"/>
    <property type="match status" value="1"/>
</dbReference>
<dbReference type="AlphaFoldDB" id="D2V8I0"/>
<keyword evidence="3" id="KW-0547">Nucleotide-binding</keyword>
<dbReference type="GO" id="GO:0004674">
    <property type="term" value="F:protein serine/threonine kinase activity"/>
    <property type="evidence" value="ECO:0007669"/>
    <property type="project" value="UniProtKB-KW"/>
</dbReference>
<evidence type="ECO:0000256" key="3">
    <source>
        <dbReference type="ARBA" id="ARBA00022741"/>
    </source>
</evidence>
<gene>
    <name evidence="7" type="ORF">NAEGRDRAFT_3246</name>
</gene>
<dbReference type="KEGG" id="ngr:NAEGRDRAFT_3246"/>
<reference evidence="7 8" key="1">
    <citation type="journal article" date="2010" name="Cell">
        <title>The genome of Naegleria gruberi illuminates early eukaryotic versatility.</title>
        <authorList>
            <person name="Fritz-Laylin L.K."/>
            <person name="Prochnik S.E."/>
            <person name="Ginger M.L."/>
            <person name="Dacks J.B."/>
            <person name="Carpenter M.L."/>
            <person name="Field M.C."/>
            <person name="Kuo A."/>
            <person name="Paredez A."/>
            <person name="Chapman J."/>
            <person name="Pham J."/>
            <person name="Shu S."/>
            <person name="Neupane R."/>
            <person name="Cipriano M."/>
            <person name="Mancuso J."/>
            <person name="Tu H."/>
            <person name="Salamov A."/>
            <person name="Lindquist E."/>
            <person name="Shapiro H."/>
            <person name="Lucas S."/>
            <person name="Grigoriev I.V."/>
            <person name="Cande W.Z."/>
            <person name="Fulton C."/>
            <person name="Rokhsar D.S."/>
            <person name="Dawson S.C."/>
        </authorList>
    </citation>
    <scope>NUCLEOTIDE SEQUENCE [LARGE SCALE GENOMIC DNA]</scope>
    <source>
        <strain evidence="7 8">NEG-M</strain>
    </source>
</reference>
<proteinExistence type="predicted"/>
<dbReference type="EMBL" id="GG738857">
    <property type="protein sequence ID" value="EFC46811.1"/>
    <property type="molecule type" value="Genomic_DNA"/>
</dbReference>
<dbReference type="OrthoDB" id="2914378at2759"/>
<dbReference type="PROSITE" id="PS00109">
    <property type="entry name" value="PROTEIN_KINASE_TYR"/>
    <property type="match status" value="1"/>
</dbReference>
<dbReference type="OMA" id="DEHTNIR"/>
<keyword evidence="8" id="KW-1185">Reference proteome</keyword>